<evidence type="ECO:0000313" key="2">
    <source>
        <dbReference type="Proteomes" id="UP000237340"/>
    </source>
</evidence>
<name>A0A2S3ZFQ4_9MICO</name>
<gene>
    <name evidence="1" type="ORF">C3B61_09930</name>
</gene>
<evidence type="ECO:0008006" key="3">
    <source>
        <dbReference type="Google" id="ProtNLM"/>
    </source>
</evidence>
<sequence>MTPVAPIATLRAATWEDALEETLSSATHDGFGGDLIVHSVHDHVVNVQCFGGLIALAHDRLDDAPWTIRIPASGWPTLRAQAGDRVEVEGVPGDGHALVVHSVAGSVRIMLNAADRWTPVVDARTPSTTALRAARTALDAFTSPAAITPFGAASAQALDAGVERLRAAAMALLHGAATAESVTALIAEPIAQPVTEAARRLLGLGEGLTPSGDDILTGLAFLAAHPGFGLTAILEPVTAAVHDGDDSTTLLSLVTLRAALTGRARRRLHDLVTALIVGDNPRIVTMATETAAIGHTSGCDILTGIRLALDLAETARTRAPIPTATPQIAPPQGEFS</sequence>
<protein>
    <recommendedName>
        <fullName evidence="3">DUF2877 domain-containing protein</fullName>
    </recommendedName>
</protein>
<reference evidence="1 2" key="1">
    <citation type="submission" date="2018-01" db="EMBL/GenBank/DDBJ databases">
        <title>Cryobacterium sp. nov., from glaciers in China.</title>
        <authorList>
            <person name="Liu Q."/>
            <person name="Xin Y.-H."/>
        </authorList>
    </citation>
    <scope>NUCLEOTIDE SEQUENCE [LARGE SCALE GENOMIC DNA]</scope>
    <source>
        <strain evidence="1 2">TMN-42</strain>
    </source>
</reference>
<dbReference type="Proteomes" id="UP000237340">
    <property type="component" value="Unassembled WGS sequence"/>
</dbReference>
<dbReference type="AlphaFoldDB" id="A0A2S3ZFQ4"/>
<comment type="caution">
    <text evidence="1">The sequence shown here is derived from an EMBL/GenBank/DDBJ whole genome shotgun (WGS) entry which is preliminary data.</text>
</comment>
<dbReference type="EMBL" id="PPXD01000013">
    <property type="protein sequence ID" value="POH65864.1"/>
    <property type="molecule type" value="Genomic_DNA"/>
</dbReference>
<dbReference type="RefSeq" id="WP_103460471.1">
    <property type="nucleotide sequence ID" value="NZ_PPXD01000013.1"/>
</dbReference>
<accession>A0A2S3ZFQ4</accession>
<organism evidence="1 2">
    <name type="scientific">Cryobacterium zongtaii</name>
    <dbReference type="NCBI Taxonomy" id="1259217"/>
    <lineage>
        <taxon>Bacteria</taxon>
        <taxon>Bacillati</taxon>
        <taxon>Actinomycetota</taxon>
        <taxon>Actinomycetes</taxon>
        <taxon>Micrococcales</taxon>
        <taxon>Microbacteriaceae</taxon>
        <taxon>Cryobacterium</taxon>
    </lineage>
</organism>
<dbReference type="InterPro" id="IPR021530">
    <property type="entry name" value="AllH-like"/>
</dbReference>
<evidence type="ECO:0000313" key="1">
    <source>
        <dbReference type="EMBL" id="POH65864.1"/>
    </source>
</evidence>
<dbReference type="Pfam" id="PF11392">
    <property type="entry name" value="AllH"/>
    <property type="match status" value="1"/>
</dbReference>
<proteinExistence type="predicted"/>
<keyword evidence="2" id="KW-1185">Reference proteome</keyword>